<dbReference type="Proteomes" id="UP001196565">
    <property type="component" value="Unassembled WGS sequence"/>
</dbReference>
<accession>A0ABS7A710</accession>
<gene>
    <name evidence="2" type="ORF">KPL78_04530</name>
</gene>
<keyword evidence="3" id="KW-1185">Reference proteome</keyword>
<dbReference type="EMBL" id="JAHYBZ010000002">
    <property type="protein sequence ID" value="MBW6397100.1"/>
    <property type="molecule type" value="Genomic_DNA"/>
</dbReference>
<evidence type="ECO:0000313" key="3">
    <source>
        <dbReference type="Proteomes" id="UP001196565"/>
    </source>
</evidence>
<proteinExistence type="predicted"/>
<dbReference type="RefSeq" id="WP_219761733.1">
    <property type="nucleotide sequence ID" value="NZ_JAHYBZ010000002.1"/>
</dbReference>
<comment type="caution">
    <text evidence="2">The sequence shown here is derived from an EMBL/GenBank/DDBJ whole genome shotgun (WGS) entry which is preliminary data.</text>
</comment>
<keyword evidence="1" id="KW-0732">Signal</keyword>
<feature type="chain" id="PRO_5047330814" description="DUF305 domain-containing protein" evidence="1">
    <location>
        <begin position="19"/>
        <end position="219"/>
    </location>
</feature>
<evidence type="ECO:0000313" key="2">
    <source>
        <dbReference type="EMBL" id="MBW6397100.1"/>
    </source>
</evidence>
<protein>
    <recommendedName>
        <fullName evidence="4">DUF305 domain-containing protein</fullName>
    </recommendedName>
</protein>
<organism evidence="2 3">
    <name type="scientific">Roseomonas alba</name>
    <dbReference type="NCBI Taxonomy" id="2846776"/>
    <lineage>
        <taxon>Bacteria</taxon>
        <taxon>Pseudomonadati</taxon>
        <taxon>Pseudomonadota</taxon>
        <taxon>Alphaproteobacteria</taxon>
        <taxon>Acetobacterales</taxon>
        <taxon>Roseomonadaceae</taxon>
        <taxon>Roseomonas</taxon>
    </lineage>
</organism>
<name>A0ABS7A710_9PROT</name>
<reference evidence="2 3" key="1">
    <citation type="submission" date="2021-07" db="EMBL/GenBank/DDBJ databases">
        <authorList>
            <person name="So Y."/>
        </authorList>
    </citation>
    <scope>NUCLEOTIDE SEQUENCE [LARGE SCALE GENOMIC DNA]</scope>
    <source>
        <strain evidence="2 3">HJA6</strain>
    </source>
</reference>
<evidence type="ECO:0000256" key="1">
    <source>
        <dbReference type="SAM" id="SignalP"/>
    </source>
</evidence>
<evidence type="ECO:0008006" key="4">
    <source>
        <dbReference type="Google" id="ProtNLM"/>
    </source>
</evidence>
<feature type="signal peptide" evidence="1">
    <location>
        <begin position="1"/>
        <end position="18"/>
    </location>
</feature>
<sequence length="219" mass="23490">MRRCLALVVLLLPAACSAPDYTPVRDWARTASLAADFPAGRLPPPRSVDVREGAMAMREALATYLAALGRLADDGVLPYPENPFVDLAPQAGRAGTGGEQPVAELGALLRRATRQNWQAPRMREAITAADPSVQALVRAMAAAIARNAEPNEPPDIARARAQYATLILRIGEDHALLRARADDITDEDVVELIHAAQDRMTRSLLALPRPTLPAAETAP</sequence>